<accession>A0ABQ7C1K9</accession>
<dbReference type="Proteomes" id="UP000266723">
    <property type="component" value="Unassembled WGS sequence"/>
</dbReference>
<dbReference type="InterPro" id="IPR006866">
    <property type="entry name" value="DUF627_N"/>
</dbReference>
<evidence type="ECO:0000313" key="4">
    <source>
        <dbReference type="EMBL" id="KAF3545087.1"/>
    </source>
</evidence>
<dbReference type="PANTHER" id="PTHR22975">
    <property type="entry name" value="UBIQUITIN SPECIFIC PROTEINASE"/>
    <property type="match status" value="1"/>
</dbReference>
<evidence type="ECO:0000259" key="3">
    <source>
        <dbReference type="Pfam" id="PF04781"/>
    </source>
</evidence>
<evidence type="ECO:0000256" key="2">
    <source>
        <dbReference type="ARBA" id="ARBA00022801"/>
    </source>
</evidence>
<dbReference type="EMBL" id="QGKV02000832">
    <property type="protein sequence ID" value="KAF3545087.1"/>
    <property type="molecule type" value="Genomic_DNA"/>
</dbReference>
<proteinExistence type="predicted"/>
<gene>
    <name evidence="4" type="ORF">DY000_02000099</name>
</gene>
<evidence type="ECO:0000313" key="5">
    <source>
        <dbReference type="Proteomes" id="UP000266723"/>
    </source>
</evidence>
<comment type="caution">
    <text evidence="4">The sequence shown here is derived from an EMBL/GenBank/DDBJ whole genome shotgun (WGS) entry which is preliminary data.</text>
</comment>
<dbReference type="Pfam" id="PF04781">
    <property type="entry name" value="DUF627"/>
    <property type="match status" value="1"/>
</dbReference>
<evidence type="ECO:0000256" key="1">
    <source>
        <dbReference type="ARBA" id="ARBA00022786"/>
    </source>
</evidence>
<protein>
    <recommendedName>
        <fullName evidence="3">DUF627 domain-containing protein</fullName>
    </recommendedName>
</protein>
<keyword evidence="2" id="KW-0378">Hydrolase</keyword>
<sequence>METKYENALRFESQGKYIEALEIISEAERCGNHSERLNILQAEIFMSLAEESENLYKKLVFLMAAVEAYSRNDACECVYPLLEISELLGSASFYGRVLKTAELFLNRIATALGSQEPDVAEDGVYAHLFEERIKLQSLVPVPLADFKPEAIEMKKENGAMVERLRPHWESSSENTKPLSEDGKFRFPSAIREFNLDIWMASLRSYQFVCRTLQTMHAKKEILVMKSSGSVNSKVIHLDAKILLIDKSRVKLLKHLTGMCLFDFRCYLNPPLKEYIIDCLRRRFI</sequence>
<dbReference type="PANTHER" id="PTHR22975:SF20">
    <property type="entry name" value="UBIQUITIN CARBOXYL-TERMINAL HYDROLASE-RELATED PROTEIN-RELATED"/>
    <property type="match status" value="1"/>
</dbReference>
<keyword evidence="5" id="KW-1185">Reference proteome</keyword>
<organism evidence="4 5">
    <name type="scientific">Brassica cretica</name>
    <name type="common">Mustard</name>
    <dbReference type="NCBI Taxonomy" id="69181"/>
    <lineage>
        <taxon>Eukaryota</taxon>
        <taxon>Viridiplantae</taxon>
        <taxon>Streptophyta</taxon>
        <taxon>Embryophyta</taxon>
        <taxon>Tracheophyta</taxon>
        <taxon>Spermatophyta</taxon>
        <taxon>Magnoliopsida</taxon>
        <taxon>eudicotyledons</taxon>
        <taxon>Gunneridae</taxon>
        <taxon>Pentapetalae</taxon>
        <taxon>rosids</taxon>
        <taxon>malvids</taxon>
        <taxon>Brassicales</taxon>
        <taxon>Brassicaceae</taxon>
        <taxon>Brassiceae</taxon>
        <taxon>Brassica</taxon>
    </lineage>
</organism>
<reference evidence="4 5" key="1">
    <citation type="journal article" date="2020" name="BMC Genomics">
        <title>Intraspecific diversification of the crop wild relative Brassica cretica Lam. using demographic model selection.</title>
        <authorList>
            <person name="Kioukis A."/>
            <person name="Michalopoulou V.A."/>
            <person name="Briers L."/>
            <person name="Pirintsos S."/>
            <person name="Studholme D.J."/>
            <person name="Pavlidis P."/>
            <person name="Sarris P.F."/>
        </authorList>
    </citation>
    <scope>NUCLEOTIDE SEQUENCE [LARGE SCALE GENOMIC DNA]</scope>
    <source>
        <strain evidence="5">cv. PFS-1207/04</strain>
    </source>
</reference>
<dbReference type="InterPro" id="IPR052398">
    <property type="entry name" value="Ubiquitin_hydrolase_53/54"/>
</dbReference>
<keyword evidence="1" id="KW-0833">Ubl conjugation pathway</keyword>
<name>A0ABQ7C1K9_BRACR</name>
<feature type="domain" description="DUF627" evidence="3">
    <location>
        <begin position="11"/>
        <end position="105"/>
    </location>
</feature>